<dbReference type="CDD" id="cd07302">
    <property type="entry name" value="CHD"/>
    <property type="match status" value="1"/>
</dbReference>
<evidence type="ECO:0000256" key="2">
    <source>
        <dbReference type="ARBA" id="ARBA00022692"/>
    </source>
</evidence>
<comment type="caution">
    <text evidence="10">The sequence shown here is derived from an EMBL/GenBank/DDBJ whole genome shotgun (WGS) entry which is preliminary data.</text>
</comment>
<dbReference type="InterPro" id="IPR050401">
    <property type="entry name" value="Cyclic_nucleotide_synthase"/>
</dbReference>
<dbReference type="GO" id="GO:0004114">
    <property type="term" value="F:3',5'-cyclic-nucleotide phosphodiesterase activity"/>
    <property type="evidence" value="ECO:0007669"/>
    <property type="project" value="InterPro"/>
</dbReference>
<dbReference type="GO" id="GO:0009190">
    <property type="term" value="P:cyclic nucleotide biosynthetic process"/>
    <property type="evidence" value="ECO:0007669"/>
    <property type="project" value="InterPro"/>
</dbReference>
<feature type="transmembrane region" description="Helical" evidence="8">
    <location>
        <begin position="49"/>
        <end position="70"/>
    </location>
</feature>
<dbReference type="Pfam" id="PF00233">
    <property type="entry name" value="PDEase_I"/>
    <property type="match status" value="1"/>
</dbReference>
<evidence type="ECO:0000256" key="7">
    <source>
        <dbReference type="SAM" id="MobiDB-lite"/>
    </source>
</evidence>
<name>A0A9N8HID8_9STRA</name>
<dbReference type="SMART" id="SM00044">
    <property type="entry name" value="CYCc"/>
    <property type="match status" value="1"/>
</dbReference>
<dbReference type="Gene3D" id="3.30.70.1230">
    <property type="entry name" value="Nucleotide cyclase"/>
    <property type="match status" value="1"/>
</dbReference>
<gene>
    <name evidence="10" type="ORF">SEMRO_775_G200850.1</name>
</gene>
<evidence type="ECO:0000256" key="5">
    <source>
        <dbReference type="ARBA" id="ARBA00023136"/>
    </source>
</evidence>
<feature type="compositionally biased region" description="Polar residues" evidence="7">
    <location>
        <begin position="12"/>
        <end position="23"/>
    </location>
</feature>
<feature type="region of interest" description="Disordered" evidence="7">
    <location>
        <begin position="1"/>
        <end position="25"/>
    </location>
</feature>
<sequence>MGILKHYPSQDLDMSTTDFTESSGGERDEILEVRKQSHRETARVRMWRILVTLALLATAVAVTVTTYVLLVDREDQNFRNVFDQFSRTVGDAAIEQQANLREALRMMADSMALLGAAHSVNGTSPWPYFIPEHYEQLALDFKLIARAEFISMQNYVTHEQRDSYIDFITPRYQDFVQDAHMIAYGNLDNLNNDTSKYQPYIAQKLKNGSFVPEEDHPYYFARNVQSPPARKYGPTINNNLLANKIISDGFHAIMSLQTERAVMTNIKPFANLPEDEHKKMHSSPDGAKNPHSFTFSPVHRIAGDETSDIVAMFALATAWDVSMLNLLPSNVKGMITVISNTCNQTVTYRIDGADAWYLGEGDLHTDYDDMGVYVDLNLQTHPDARSTPGHCMYSMTIYPSKAFEDDYKTSTPGIFAAVVAGTFLMVAVVYFIYDTTVQNRNEMMINNAAQSNAIVSSFVPDHLRDRILQDKKERQAGGFKKHGSLKMFLNDGKGGNVDAGRPLADLFLNSTVLFADISGFTAWSSVREPSQVFTLLETLFQAFDKVAKKRRIFKVETVGDCYVAVSGLPDPRPDHAVAMARFGRDILAKMRVLTKELEVVLGPDTGDLELRIGMHSGPVTAGVLRGERTRFQLFGDTMNTCSRLESSSERGRIHCSKETADHIIKDGNGHWIHKRTDNIAAKGKGSLETFWVIVEGERAATIASAVSSNEMVTTSKFAPSVPFLDERTNRLIDWNVEMLLHLLKPIVARRTPANAPKKGSSKKGASSSCETTGVKLGATPLEEVREIITLPEFDEKAEQEQQQPEEVEIPQEVEQQLHHLVSKIASMYNNNPFHNFDHASHVVMSVIKLMSRIVAPSHLDEDAADKALHDHTYGITSDPLTQFACTFSALIHDVDHVGVSNAQLVKEEVPLVDRYGERSVAEQNSLDLSWDLLMDPTYDTLRAFLFPTKCDMVRFRQLVVNSVMSTDIVDKEMKKLRNDRWDKAFKNGDNANFVDENPRDEVNRKATIVIEHIIQASDISHTMQHWHVYRKWNQNLFEELYVAYLNGRTAKDPAEFWYKGEFGFFDFYIIPLTQKLRDCGVFGVSSGEYLDYATKNRAEWEAHGEEAVAQMIKEAREKYGVPGDIKEAALQVNRMPRPMRELSQPLEAAAASASVEVSEQALPMKKPKSSIPSPPPPRVSWGSPEASIPPPPPPRVSWGSASVSNFNKVVETQIEC</sequence>
<keyword evidence="2 8" id="KW-0812">Transmembrane</keyword>
<dbReference type="Gene3D" id="1.10.1300.10">
    <property type="entry name" value="3'5'-cyclic nucleotide phosphodiesterase, catalytic domain"/>
    <property type="match status" value="1"/>
</dbReference>
<dbReference type="SUPFAM" id="SSF55073">
    <property type="entry name" value="Nucleotide cyclase"/>
    <property type="match status" value="1"/>
</dbReference>
<feature type="domain" description="Guanylate cyclase" evidence="9">
    <location>
        <begin position="511"/>
        <end position="645"/>
    </location>
</feature>
<dbReference type="AlphaFoldDB" id="A0A9N8HID8"/>
<dbReference type="GO" id="GO:0016020">
    <property type="term" value="C:membrane"/>
    <property type="evidence" value="ECO:0007669"/>
    <property type="project" value="UniProtKB-SubCell"/>
</dbReference>
<dbReference type="PANTHER" id="PTHR11920">
    <property type="entry name" value="GUANYLYL CYCLASE"/>
    <property type="match status" value="1"/>
</dbReference>
<organism evidence="10 11">
    <name type="scientific">Seminavis robusta</name>
    <dbReference type="NCBI Taxonomy" id="568900"/>
    <lineage>
        <taxon>Eukaryota</taxon>
        <taxon>Sar</taxon>
        <taxon>Stramenopiles</taxon>
        <taxon>Ochrophyta</taxon>
        <taxon>Bacillariophyta</taxon>
        <taxon>Bacillariophyceae</taxon>
        <taxon>Bacillariophycidae</taxon>
        <taxon>Naviculales</taxon>
        <taxon>Naviculaceae</taxon>
        <taxon>Seminavis</taxon>
    </lineage>
</organism>
<dbReference type="InterPro" id="IPR002073">
    <property type="entry name" value="PDEase_catalytic_dom"/>
</dbReference>
<protein>
    <submittedName>
        <fullName evidence="10">Receptor-type guanylate cyclase gcy</fullName>
    </submittedName>
</protein>
<evidence type="ECO:0000256" key="4">
    <source>
        <dbReference type="ARBA" id="ARBA00022989"/>
    </source>
</evidence>
<dbReference type="Proteomes" id="UP001153069">
    <property type="component" value="Unassembled WGS sequence"/>
</dbReference>
<keyword evidence="11" id="KW-1185">Reference proteome</keyword>
<dbReference type="InterPro" id="IPR036971">
    <property type="entry name" value="PDEase_catalytic_dom_sf"/>
</dbReference>
<keyword evidence="6" id="KW-0456">Lyase</keyword>
<keyword evidence="5 8" id="KW-0472">Membrane</keyword>
<reference evidence="10" key="1">
    <citation type="submission" date="2020-06" db="EMBL/GenBank/DDBJ databases">
        <authorList>
            <consortium name="Plant Systems Biology data submission"/>
        </authorList>
    </citation>
    <scope>NUCLEOTIDE SEQUENCE</scope>
    <source>
        <strain evidence="10">D6</strain>
    </source>
</reference>
<dbReference type="SUPFAM" id="SSF109604">
    <property type="entry name" value="HD-domain/PDEase-like"/>
    <property type="match status" value="1"/>
</dbReference>
<accession>A0A9N8HID8</accession>
<evidence type="ECO:0000256" key="8">
    <source>
        <dbReference type="SAM" id="Phobius"/>
    </source>
</evidence>
<dbReference type="InterPro" id="IPR001054">
    <property type="entry name" value="A/G_cyclase"/>
</dbReference>
<feature type="region of interest" description="Disordered" evidence="7">
    <location>
        <begin position="1157"/>
        <end position="1199"/>
    </location>
</feature>
<feature type="region of interest" description="Disordered" evidence="7">
    <location>
        <begin position="752"/>
        <end position="772"/>
    </location>
</feature>
<keyword evidence="4 8" id="KW-1133">Transmembrane helix</keyword>
<dbReference type="PANTHER" id="PTHR11920:SF335">
    <property type="entry name" value="GUANYLATE CYCLASE"/>
    <property type="match status" value="1"/>
</dbReference>
<keyword evidence="3" id="KW-0547">Nucleotide-binding</keyword>
<dbReference type="EMBL" id="CAICTM010000774">
    <property type="protein sequence ID" value="CAB9516338.1"/>
    <property type="molecule type" value="Genomic_DNA"/>
</dbReference>
<dbReference type="PROSITE" id="PS50125">
    <property type="entry name" value="GUANYLATE_CYCLASE_2"/>
    <property type="match status" value="1"/>
</dbReference>
<evidence type="ECO:0000256" key="1">
    <source>
        <dbReference type="ARBA" id="ARBA00004370"/>
    </source>
</evidence>
<feature type="transmembrane region" description="Helical" evidence="8">
    <location>
        <begin position="413"/>
        <end position="433"/>
    </location>
</feature>
<dbReference type="GO" id="GO:0000166">
    <property type="term" value="F:nucleotide binding"/>
    <property type="evidence" value="ECO:0007669"/>
    <property type="project" value="UniProtKB-KW"/>
</dbReference>
<keyword evidence="10" id="KW-0675">Receptor</keyword>
<dbReference type="GO" id="GO:0035556">
    <property type="term" value="P:intracellular signal transduction"/>
    <property type="evidence" value="ECO:0007669"/>
    <property type="project" value="InterPro"/>
</dbReference>
<evidence type="ECO:0000256" key="6">
    <source>
        <dbReference type="ARBA" id="ARBA00023239"/>
    </source>
</evidence>
<proteinExistence type="predicted"/>
<dbReference type="Pfam" id="PF00211">
    <property type="entry name" value="Guanylate_cyc"/>
    <property type="match status" value="1"/>
</dbReference>
<evidence type="ECO:0000259" key="9">
    <source>
        <dbReference type="PROSITE" id="PS50125"/>
    </source>
</evidence>
<evidence type="ECO:0000256" key="3">
    <source>
        <dbReference type="ARBA" id="ARBA00022741"/>
    </source>
</evidence>
<dbReference type="GO" id="GO:0016829">
    <property type="term" value="F:lyase activity"/>
    <property type="evidence" value="ECO:0007669"/>
    <property type="project" value="UniProtKB-KW"/>
</dbReference>
<comment type="subcellular location">
    <subcellularLocation>
        <location evidence="1">Membrane</location>
    </subcellularLocation>
</comment>
<evidence type="ECO:0000313" key="11">
    <source>
        <dbReference type="Proteomes" id="UP001153069"/>
    </source>
</evidence>
<evidence type="ECO:0000313" key="10">
    <source>
        <dbReference type="EMBL" id="CAB9516338.1"/>
    </source>
</evidence>
<dbReference type="InterPro" id="IPR029787">
    <property type="entry name" value="Nucleotide_cyclase"/>
</dbReference>